<dbReference type="Proteomes" id="UP001151760">
    <property type="component" value="Unassembled WGS sequence"/>
</dbReference>
<feature type="compositionally biased region" description="Polar residues" evidence="1">
    <location>
        <begin position="146"/>
        <end position="159"/>
    </location>
</feature>
<gene>
    <name evidence="2" type="ORF">Tco_0682214</name>
</gene>
<evidence type="ECO:0000256" key="1">
    <source>
        <dbReference type="SAM" id="MobiDB-lite"/>
    </source>
</evidence>
<dbReference type="EMBL" id="BQNB010009733">
    <property type="protein sequence ID" value="GJS67650.1"/>
    <property type="molecule type" value="Genomic_DNA"/>
</dbReference>
<protein>
    <submittedName>
        <fullName evidence="2">Uncharacterized protein</fullName>
    </submittedName>
</protein>
<accession>A0ABQ4XQK5</accession>
<organism evidence="2 3">
    <name type="scientific">Tanacetum coccineum</name>
    <dbReference type="NCBI Taxonomy" id="301880"/>
    <lineage>
        <taxon>Eukaryota</taxon>
        <taxon>Viridiplantae</taxon>
        <taxon>Streptophyta</taxon>
        <taxon>Embryophyta</taxon>
        <taxon>Tracheophyta</taxon>
        <taxon>Spermatophyta</taxon>
        <taxon>Magnoliopsida</taxon>
        <taxon>eudicotyledons</taxon>
        <taxon>Gunneridae</taxon>
        <taxon>Pentapetalae</taxon>
        <taxon>asterids</taxon>
        <taxon>campanulids</taxon>
        <taxon>Asterales</taxon>
        <taxon>Asteraceae</taxon>
        <taxon>Asteroideae</taxon>
        <taxon>Anthemideae</taxon>
        <taxon>Anthemidinae</taxon>
        <taxon>Tanacetum</taxon>
    </lineage>
</organism>
<proteinExistence type="predicted"/>
<sequence length="265" mass="29399">MFSKSTSSGTPLCLLTPSSKVKFQHHERIIAYNNAVALLEHHDTLFKPMLSFLSNCSICTALTKEPSAMYVEYLKEFWYTTEVDDTTKDISFSLFLFENQLSFTRFDFLTTIGLTDSKTGVPLPPKGTVRAGLATLGLAKKDKPSLASTELSGTNVQPLSQPKAPTAKKSKKKKIPSSTQPKVSNDSREMNPPSMTTYLKATEELVVTSIPIQSLEASIMAEVPEKIIEKEEEAEEQPLKIPTVAQLLDEVIKKLLKKLQRALMT</sequence>
<reference evidence="2" key="1">
    <citation type="journal article" date="2022" name="Int. J. Mol. Sci.">
        <title>Draft Genome of Tanacetum Coccineum: Genomic Comparison of Closely Related Tanacetum-Family Plants.</title>
        <authorList>
            <person name="Yamashiro T."/>
            <person name="Shiraishi A."/>
            <person name="Nakayama K."/>
            <person name="Satake H."/>
        </authorList>
    </citation>
    <scope>NUCLEOTIDE SEQUENCE</scope>
</reference>
<reference evidence="2" key="2">
    <citation type="submission" date="2022-01" db="EMBL/GenBank/DDBJ databases">
        <authorList>
            <person name="Yamashiro T."/>
            <person name="Shiraishi A."/>
            <person name="Satake H."/>
            <person name="Nakayama K."/>
        </authorList>
    </citation>
    <scope>NUCLEOTIDE SEQUENCE</scope>
</reference>
<feature type="region of interest" description="Disordered" evidence="1">
    <location>
        <begin position="146"/>
        <end position="192"/>
    </location>
</feature>
<feature type="compositionally biased region" description="Basic residues" evidence="1">
    <location>
        <begin position="166"/>
        <end position="175"/>
    </location>
</feature>
<evidence type="ECO:0000313" key="3">
    <source>
        <dbReference type="Proteomes" id="UP001151760"/>
    </source>
</evidence>
<keyword evidence="3" id="KW-1185">Reference proteome</keyword>
<evidence type="ECO:0000313" key="2">
    <source>
        <dbReference type="EMBL" id="GJS67650.1"/>
    </source>
</evidence>
<comment type="caution">
    <text evidence="2">The sequence shown here is derived from an EMBL/GenBank/DDBJ whole genome shotgun (WGS) entry which is preliminary data.</text>
</comment>
<name>A0ABQ4XQK5_9ASTR</name>